<evidence type="ECO:0000313" key="2">
    <source>
        <dbReference type="Proteomes" id="UP000244934"/>
    </source>
</evidence>
<sequence length="144" mass="15691">MEGKDNIDFFDELTGKILARLYEAFPVRALLKSADFVDNPTTYSDAVMADVASKESEFFMATAEWLQRAGYIEATMSDRSRLYIHGAVLTAKGLEVLKVRPDNLSTGPTLGERMTSAARSGAMDTVRTSVGQALSMGVRLAMGQ</sequence>
<proteinExistence type="predicted"/>
<dbReference type="OrthoDB" id="7352393at2"/>
<organism evidence="1 2">
    <name type="scientific">Kushneria phyllosphaerae</name>
    <dbReference type="NCBI Taxonomy" id="2100822"/>
    <lineage>
        <taxon>Bacteria</taxon>
        <taxon>Pseudomonadati</taxon>
        <taxon>Pseudomonadota</taxon>
        <taxon>Gammaproteobacteria</taxon>
        <taxon>Oceanospirillales</taxon>
        <taxon>Halomonadaceae</taxon>
        <taxon>Kushneria</taxon>
    </lineage>
</organism>
<dbReference type="EMBL" id="ONZI01000002">
    <property type="protein sequence ID" value="SPJ33466.1"/>
    <property type="molecule type" value="Genomic_DNA"/>
</dbReference>
<reference evidence="2" key="1">
    <citation type="submission" date="2018-03" db="EMBL/GenBank/DDBJ databases">
        <authorList>
            <person name="Navarro De La Torre S."/>
        </authorList>
    </citation>
    <scope>NUCLEOTIDE SEQUENCE [LARGE SCALE GENOMIC DNA]</scope>
    <source>
        <strain evidence="2">EAod3</strain>
    </source>
</reference>
<dbReference type="AlphaFoldDB" id="A0A2R8CKP1"/>
<keyword evidence="2" id="KW-1185">Reference proteome</keyword>
<evidence type="ECO:0000313" key="1">
    <source>
        <dbReference type="EMBL" id="SPJ33466.1"/>
    </source>
</evidence>
<dbReference type="Proteomes" id="UP000244934">
    <property type="component" value="Unassembled WGS sequence"/>
</dbReference>
<accession>A0A2R8CKP1</accession>
<gene>
    <name evidence="1" type="ORF">KSP9073_01475</name>
</gene>
<dbReference type="RefSeq" id="WP_108842310.1">
    <property type="nucleotide sequence ID" value="NZ_ONZI01000002.1"/>
</dbReference>
<protein>
    <submittedName>
        <fullName evidence="1">Uncharacterized protein</fullName>
    </submittedName>
</protein>
<name>A0A2R8CKP1_9GAMM</name>